<sequence>MSPSEDINDCFVVSEGPARPPQVEKGGYDLRSIPRRSSSAPCKTMGNPPQKSQFRVEVKNPPTEASPSDGSDESADDRPSDRDYEHEETKASSRVLKKKDQKSQSSAHQPTEKGKDSKSHANKDDKAAKPKKRRLPQNVTACHEIINHKFKQTSEYKAKVKARGEEISRLKDAKAEQKKTIRQLREELEESNKNVSQLEQDNEKLYNERMRLVGKDAFPPEPDDAVSSELCEIFAETMSFSKRWCLGKWSELDEAQNKQVLVLLQDHKSIVNNASARCVLAVQQGKIAPSVVLQALVNCVICMATFQRPFAHLRIDTNDVSDDRVETSMKFMLDLARASKDQADAPKAAHKLRADILRAIQTAPSASSERPSYREQELKMREFHDQYCTLTTNSFLHKCEPLLRSLNDDEEMTRREELLGIVKSAWQLTCRLAVQYFCTEVFFLEHLEAEHFALGHERYKPHRGMKLKEDKNDEFGRDPKKLGILGEQVDLLVEPLIRRTGDHKGNKYDKSKILHKAAVWVVAPSEVQDPPETTAVEQGNTGQYEKAGSTHHRPPAPVQPPTSRDQSLVSPSRHTVRMKRVEEVIWSNMKRIGKEFKWVPVEDDNDGYSSEPSNTARDSTSMLPFSETPSQGISPSSHIPMTKEPESQDPLQDQLNGLHVTRTFDTDKKENAMPQGATRKRQASESRNAGEAGIEACTGEELDGEPAAKKVASLTTTWTTRKQH</sequence>
<evidence type="ECO:0000256" key="1">
    <source>
        <dbReference type="SAM" id="Coils"/>
    </source>
</evidence>
<accession>A0A0D2END9</accession>
<feature type="region of interest" description="Disordered" evidence="2">
    <location>
        <begin position="543"/>
        <end position="575"/>
    </location>
</feature>
<organism evidence="3 4">
    <name type="scientific">Exophiala xenobiotica</name>
    <dbReference type="NCBI Taxonomy" id="348802"/>
    <lineage>
        <taxon>Eukaryota</taxon>
        <taxon>Fungi</taxon>
        <taxon>Dikarya</taxon>
        <taxon>Ascomycota</taxon>
        <taxon>Pezizomycotina</taxon>
        <taxon>Eurotiomycetes</taxon>
        <taxon>Chaetothyriomycetidae</taxon>
        <taxon>Chaetothyriales</taxon>
        <taxon>Herpotrichiellaceae</taxon>
        <taxon>Exophiala</taxon>
    </lineage>
</organism>
<keyword evidence="4" id="KW-1185">Reference proteome</keyword>
<keyword evidence="1" id="KW-0175">Coiled coil</keyword>
<dbReference type="EMBL" id="KN847319">
    <property type="protein sequence ID" value="KIW56275.1"/>
    <property type="molecule type" value="Genomic_DNA"/>
</dbReference>
<name>A0A0D2END9_9EURO</name>
<feature type="compositionally biased region" description="Basic and acidic residues" evidence="2">
    <location>
        <begin position="76"/>
        <end position="91"/>
    </location>
</feature>
<evidence type="ECO:0000256" key="2">
    <source>
        <dbReference type="SAM" id="MobiDB-lite"/>
    </source>
</evidence>
<feature type="region of interest" description="Disordered" evidence="2">
    <location>
        <begin position="601"/>
        <end position="724"/>
    </location>
</feature>
<feature type="compositionally biased region" description="Polar residues" evidence="2">
    <location>
        <begin position="713"/>
        <end position="724"/>
    </location>
</feature>
<gene>
    <name evidence="3" type="ORF">PV05_04945</name>
</gene>
<protein>
    <submittedName>
        <fullName evidence="3">Uncharacterized protein</fullName>
    </submittedName>
</protein>
<dbReference type="RefSeq" id="XP_013316859.1">
    <property type="nucleotide sequence ID" value="XM_013461405.1"/>
</dbReference>
<proteinExistence type="predicted"/>
<feature type="compositionally biased region" description="Basic and acidic residues" evidence="2">
    <location>
        <begin position="662"/>
        <end position="671"/>
    </location>
</feature>
<feature type="compositionally biased region" description="Polar residues" evidence="2">
    <location>
        <begin position="607"/>
        <end position="639"/>
    </location>
</feature>
<feature type="compositionally biased region" description="Basic and acidic residues" evidence="2">
    <location>
        <begin position="110"/>
        <end position="128"/>
    </location>
</feature>
<feature type="coiled-coil region" evidence="1">
    <location>
        <begin position="167"/>
        <end position="215"/>
    </location>
</feature>
<dbReference type="OrthoDB" id="4121314at2759"/>
<feature type="region of interest" description="Disordered" evidence="2">
    <location>
        <begin position="1"/>
        <end position="138"/>
    </location>
</feature>
<reference evidence="3 4" key="1">
    <citation type="submission" date="2015-01" db="EMBL/GenBank/DDBJ databases">
        <title>The Genome Sequence of Exophiala xenobiotica CBS118157.</title>
        <authorList>
            <consortium name="The Broad Institute Genomics Platform"/>
            <person name="Cuomo C."/>
            <person name="de Hoog S."/>
            <person name="Gorbushina A."/>
            <person name="Stielow B."/>
            <person name="Teixiera M."/>
            <person name="Abouelleil A."/>
            <person name="Chapman S.B."/>
            <person name="Priest M."/>
            <person name="Young S.K."/>
            <person name="Wortman J."/>
            <person name="Nusbaum C."/>
            <person name="Birren B."/>
        </authorList>
    </citation>
    <scope>NUCLEOTIDE SEQUENCE [LARGE SCALE GENOMIC DNA]</scope>
    <source>
        <strain evidence="3 4">CBS 118157</strain>
    </source>
</reference>
<evidence type="ECO:0000313" key="3">
    <source>
        <dbReference type="EMBL" id="KIW56275.1"/>
    </source>
</evidence>
<feature type="compositionally biased region" description="Polar residues" evidence="2">
    <location>
        <begin position="561"/>
        <end position="573"/>
    </location>
</feature>
<feature type="compositionally biased region" description="Polar residues" evidence="2">
    <location>
        <begin position="35"/>
        <end position="53"/>
    </location>
</feature>
<dbReference type="AlphaFoldDB" id="A0A0D2END9"/>
<dbReference type="Proteomes" id="UP000054342">
    <property type="component" value="Unassembled WGS sequence"/>
</dbReference>
<dbReference type="GeneID" id="25326853"/>
<dbReference type="HOGENOM" id="CLU_382178_0_0_1"/>
<evidence type="ECO:0000313" key="4">
    <source>
        <dbReference type="Proteomes" id="UP000054342"/>
    </source>
</evidence>